<reference evidence="2 3" key="1">
    <citation type="journal article" date="2024" name="BMC Genomics">
        <title>De novo assembly and annotation of Popillia japonica's genome with initial clues to its potential as an invasive pest.</title>
        <authorList>
            <person name="Cucini C."/>
            <person name="Boschi S."/>
            <person name="Funari R."/>
            <person name="Cardaioli E."/>
            <person name="Iannotti N."/>
            <person name="Marturano G."/>
            <person name="Paoli F."/>
            <person name="Bruttini M."/>
            <person name="Carapelli A."/>
            <person name="Frati F."/>
            <person name="Nardi F."/>
        </authorList>
    </citation>
    <scope>NUCLEOTIDE SEQUENCE [LARGE SCALE GENOMIC DNA]</scope>
    <source>
        <strain evidence="2">DMR45628</strain>
    </source>
</reference>
<dbReference type="EMBL" id="JASPKY010000322">
    <property type="protein sequence ID" value="KAK9708735.1"/>
    <property type="molecule type" value="Genomic_DNA"/>
</dbReference>
<name>A0AAW1JWU8_POPJA</name>
<sequence>MSSLDFNSHILQPTRLPVRRNLFKETKFGEPGTVETYCRHIPIRAHNTWGTSFAIIPDPVRGTTPGKKSRETGESPRDSSAYSCLLKNELLGENIEDVKLQCDDRQALTPIKSKNLFKYSTPLKIALSELYNYISNSIGFTGVNVARTPEKKGSTSRLKAYTDLVGCGSIALSELYNYISNSIGFTGVNVARTPEKKGSTSRLKAYTDLVGCGSVTPLIRDIFKLYYDYETYGAFIMQNYFLSNIALSELYNYISNSIGFTGVNVARTPEKKGSTSRLKAYTDLVGCGSVTPLIRDIFKLYYDYETYGAFIMQNYFLSNVSMYWCVGMEEEIR</sequence>
<evidence type="ECO:0000313" key="2">
    <source>
        <dbReference type="EMBL" id="KAK9708735.1"/>
    </source>
</evidence>
<dbReference type="AlphaFoldDB" id="A0AAW1JWU8"/>
<evidence type="ECO:0000313" key="3">
    <source>
        <dbReference type="Proteomes" id="UP001458880"/>
    </source>
</evidence>
<dbReference type="Proteomes" id="UP001458880">
    <property type="component" value="Unassembled WGS sequence"/>
</dbReference>
<proteinExistence type="predicted"/>
<evidence type="ECO:0000256" key="1">
    <source>
        <dbReference type="SAM" id="MobiDB-lite"/>
    </source>
</evidence>
<gene>
    <name evidence="2" type="ORF">QE152_g27042</name>
</gene>
<comment type="caution">
    <text evidence="2">The sequence shown here is derived from an EMBL/GenBank/DDBJ whole genome shotgun (WGS) entry which is preliminary data.</text>
</comment>
<organism evidence="2 3">
    <name type="scientific">Popillia japonica</name>
    <name type="common">Japanese beetle</name>
    <dbReference type="NCBI Taxonomy" id="7064"/>
    <lineage>
        <taxon>Eukaryota</taxon>
        <taxon>Metazoa</taxon>
        <taxon>Ecdysozoa</taxon>
        <taxon>Arthropoda</taxon>
        <taxon>Hexapoda</taxon>
        <taxon>Insecta</taxon>
        <taxon>Pterygota</taxon>
        <taxon>Neoptera</taxon>
        <taxon>Endopterygota</taxon>
        <taxon>Coleoptera</taxon>
        <taxon>Polyphaga</taxon>
        <taxon>Scarabaeiformia</taxon>
        <taxon>Scarabaeidae</taxon>
        <taxon>Rutelinae</taxon>
        <taxon>Popillia</taxon>
    </lineage>
</organism>
<keyword evidence="3" id="KW-1185">Reference proteome</keyword>
<accession>A0AAW1JWU8</accession>
<feature type="region of interest" description="Disordered" evidence="1">
    <location>
        <begin position="57"/>
        <end position="80"/>
    </location>
</feature>
<feature type="compositionally biased region" description="Basic and acidic residues" evidence="1">
    <location>
        <begin position="68"/>
        <end position="77"/>
    </location>
</feature>
<protein>
    <submittedName>
        <fullName evidence="2">Uncharacterized protein</fullName>
    </submittedName>
</protein>